<keyword evidence="4" id="KW-1185">Reference proteome</keyword>
<dbReference type="CDD" id="cd12108">
    <property type="entry name" value="Hr-like"/>
    <property type="match status" value="1"/>
</dbReference>
<feature type="domain" description="Hemerythrin-like" evidence="2">
    <location>
        <begin position="70"/>
        <end position="214"/>
    </location>
</feature>
<evidence type="ECO:0000256" key="1">
    <source>
        <dbReference type="SAM" id="MobiDB-lite"/>
    </source>
</evidence>
<dbReference type="EMBL" id="GL988047">
    <property type="protein sequence ID" value="EGS17782.1"/>
    <property type="molecule type" value="Genomic_DNA"/>
</dbReference>
<dbReference type="OMA" id="AEHMDYF"/>
<evidence type="ECO:0000313" key="4">
    <source>
        <dbReference type="Proteomes" id="UP000008066"/>
    </source>
</evidence>
<name>G0SFL7_CHATD</name>
<dbReference type="HOGENOM" id="CLU_074846_1_1_1"/>
<dbReference type="Proteomes" id="UP000008066">
    <property type="component" value="Unassembled WGS sequence"/>
</dbReference>
<dbReference type="KEGG" id="cthr:CTHT_0071290"/>
<evidence type="ECO:0000313" key="3">
    <source>
        <dbReference type="EMBL" id="EGS17782.1"/>
    </source>
</evidence>
<dbReference type="PANTHER" id="PTHR38048:SF1">
    <property type="entry name" value="HEMERYTHRIN-LIKE DOMAIN-CONTAINING PROTEIN"/>
    <property type="match status" value="1"/>
</dbReference>
<organism evidence="4">
    <name type="scientific">Chaetomium thermophilum (strain DSM 1495 / CBS 144.50 / IMI 039719)</name>
    <name type="common">Thermochaetoides thermophila</name>
    <dbReference type="NCBI Taxonomy" id="759272"/>
    <lineage>
        <taxon>Eukaryota</taxon>
        <taxon>Fungi</taxon>
        <taxon>Dikarya</taxon>
        <taxon>Ascomycota</taxon>
        <taxon>Pezizomycotina</taxon>
        <taxon>Sordariomycetes</taxon>
        <taxon>Sordariomycetidae</taxon>
        <taxon>Sordariales</taxon>
        <taxon>Chaetomiaceae</taxon>
        <taxon>Thermochaetoides</taxon>
    </lineage>
</organism>
<sequence>MQETEGNIICHSARFETDPLEEDSYKSETAQETTGASSKDKSTTTSQPEPEQALPPLTPQEFRIYNRLAEQMEYFHDHFRQIWNLLYTACANNRRPGNLTLKQFHDEGLRLARYLETHHTIEETYLYPLLARKMPEFRSSLPPSHFRKGNSKGGKSKGEQCELIRQHQLIHEGMEEFVEYLERCKRKECELELGVLKEKMDSWGEVLMKHLDQEVRDLGAEKMSRYWTVEEMRGFPI</sequence>
<feature type="compositionally biased region" description="Polar residues" evidence="1">
    <location>
        <begin position="27"/>
        <end position="49"/>
    </location>
</feature>
<evidence type="ECO:0000259" key="2">
    <source>
        <dbReference type="Pfam" id="PF01814"/>
    </source>
</evidence>
<dbReference type="OrthoDB" id="10044044at2759"/>
<dbReference type="PANTHER" id="PTHR38048">
    <property type="entry name" value="EXPRESSED PROTEIN"/>
    <property type="match status" value="1"/>
</dbReference>
<dbReference type="eggNOG" id="ENOG502S4CP">
    <property type="taxonomic scope" value="Eukaryota"/>
</dbReference>
<protein>
    <recommendedName>
        <fullName evidence="2">Hemerythrin-like domain-containing protein</fullName>
    </recommendedName>
</protein>
<gene>
    <name evidence="3" type="ORF">CTHT_0071290</name>
</gene>
<feature type="region of interest" description="Disordered" evidence="1">
    <location>
        <begin position="1"/>
        <end position="59"/>
    </location>
</feature>
<reference evidence="3 4" key="1">
    <citation type="journal article" date="2011" name="Cell">
        <title>Insight into structure and assembly of the nuclear pore complex by utilizing the genome of a eukaryotic thermophile.</title>
        <authorList>
            <person name="Amlacher S."/>
            <person name="Sarges P."/>
            <person name="Flemming D."/>
            <person name="van Noort V."/>
            <person name="Kunze R."/>
            <person name="Devos D.P."/>
            <person name="Arumugam M."/>
            <person name="Bork P."/>
            <person name="Hurt E."/>
        </authorList>
    </citation>
    <scope>NUCLEOTIDE SEQUENCE [LARGE SCALE GENOMIC DNA]</scope>
    <source>
        <strain evidence="4">DSM 1495 / CBS 144.50 / IMI 039719</strain>
    </source>
</reference>
<dbReference type="InterPro" id="IPR053206">
    <property type="entry name" value="Dimeric_xanthone_biosynth"/>
</dbReference>
<dbReference type="Gene3D" id="1.20.120.520">
    <property type="entry name" value="nmb1532 protein domain like"/>
    <property type="match status" value="1"/>
</dbReference>
<dbReference type="RefSeq" id="XP_006697400.1">
    <property type="nucleotide sequence ID" value="XM_006697337.1"/>
</dbReference>
<proteinExistence type="predicted"/>
<dbReference type="GeneID" id="18261167"/>
<dbReference type="InterPro" id="IPR012312">
    <property type="entry name" value="Hemerythrin-like"/>
</dbReference>
<accession>G0SFL7</accession>
<dbReference type="Pfam" id="PF01814">
    <property type="entry name" value="Hemerythrin"/>
    <property type="match status" value="1"/>
</dbReference>
<dbReference type="AlphaFoldDB" id="G0SFL7"/>